<dbReference type="CDD" id="cd00202">
    <property type="entry name" value="ZnF_GATA"/>
    <property type="match status" value="2"/>
</dbReference>
<accession>A0A1R1Y8S5</accession>
<keyword evidence="2" id="KW-0479">Metal-binding</keyword>
<keyword evidence="5" id="KW-0805">Transcription regulation</keyword>
<dbReference type="Proteomes" id="UP000187283">
    <property type="component" value="Unassembled WGS sequence"/>
</dbReference>
<feature type="compositionally biased region" description="Low complexity" evidence="9">
    <location>
        <begin position="144"/>
        <end position="155"/>
    </location>
</feature>
<feature type="compositionally biased region" description="Polar residues" evidence="9">
    <location>
        <begin position="156"/>
        <end position="170"/>
    </location>
</feature>
<feature type="domain" description="GATA-type" evidence="10">
    <location>
        <begin position="548"/>
        <end position="601"/>
    </location>
</feature>
<dbReference type="PRINTS" id="PR00619">
    <property type="entry name" value="GATAZNFINGER"/>
</dbReference>
<evidence type="ECO:0000256" key="2">
    <source>
        <dbReference type="ARBA" id="ARBA00022723"/>
    </source>
</evidence>
<evidence type="ECO:0000259" key="10">
    <source>
        <dbReference type="PROSITE" id="PS50114"/>
    </source>
</evidence>
<dbReference type="SMART" id="SM00401">
    <property type="entry name" value="ZnF_GATA"/>
    <property type="match status" value="2"/>
</dbReference>
<evidence type="ECO:0000256" key="9">
    <source>
        <dbReference type="SAM" id="MobiDB-lite"/>
    </source>
</evidence>
<dbReference type="GO" id="GO:0045944">
    <property type="term" value="P:positive regulation of transcription by RNA polymerase II"/>
    <property type="evidence" value="ECO:0007669"/>
    <property type="project" value="TreeGrafter"/>
</dbReference>
<proteinExistence type="predicted"/>
<feature type="compositionally biased region" description="Low complexity" evidence="9">
    <location>
        <begin position="434"/>
        <end position="454"/>
    </location>
</feature>
<feature type="region of interest" description="Disordered" evidence="9">
    <location>
        <begin position="76"/>
        <end position="185"/>
    </location>
</feature>
<dbReference type="PANTHER" id="PTHR10071">
    <property type="entry name" value="TRANSCRIPTION FACTOR GATA FAMILY MEMBER"/>
    <property type="match status" value="1"/>
</dbReference>
<dbReference type="InterPro" id="IPR039355">
    <property type="entry name" value="Transcription_factor_GATA"/>
</dbReference>
<dbReference type="GO" id="GO:0008270">
    <property type="term" value="F:zinc ion binding"/>
    <property type="evidence" value="ECO:0007669"/>
    <property type="project" value="UniProtKB-KW"/>
</dbReference>
<dbReference type="PANTHER" id="PTHR10071:SF281">
    <property type="entry name" value="BOX A-BINDING FACTOR-RELATED"/>
    <property type="match status" value="1"/>
</dbReference>
<dbReference type="GO" id="GO:0000122">
    <property type="term" value="P:negative regulation of transcription by RNA polymerase II"/>
    <property type="evidence" value="ECO:0007669"/>
    <property type="project" value="TreeGrafter"/>
</dbReference>
<evidence type="ECO:0000256" key="1">
    <source>
        <dbReference type="ARBA" id="ARBA00004123"/>
    </source>
</evidence>
<dbReference type="SUPFAM" id="SSF57716">
    <property type="entry name" value="Glucocorticoid receptor-like (DNA-binding domain)"/>
    <property type="match status" value="2"/>
</dbReference>
<evidence type="ECO:0000313" key="12">
    <source>
        <dbReference type="Proteomes" id="UP000187283"/>
    </source>
</evidence>
<feature type="domain" description="GATA-type" evidence="10">
    <location>
        <begin position="614"/>
        <end position="661"/>
    </location>
</feature>
<dbReference type="Gene3D" id="3.30.50.10">
    <property type="entry name" value="Erythroid Transcription Factor GATA-1, subunit A"/>
    <property type="match status" value="2"/>
</dbReference>
<keyword evidence="6" id="KW-0804">Transcription</keyword>
<feature type="compositionally biased region" description="Low complexity" evidence="9">
    <location>
        <begin position="467"/>
        <end position="485"/>
    </location>
</feature>
<evidence type="ECO:0000256" key="8">
    <source>
        <dbReference type="PROSITE-ProRule" id="PRU00094"/>
    </source>
</evidence>
<feature type="compositionally biased region" description="Low complexity" evidence="9">
    <location>
        <begin position="171"/>
        <end position="185"/>
    </location>
</feature>
<sequence>MAPIILRIKGTKLFSPFDDINSANDLSVIWRVCTKVKDSLENGSRLENLSWRLWHLQQMLEVQGKGNRLRHLIPATQKRFESNDKRHGFKQPKPLKIKVRISKQNDFNNSQNPSQPDPSTFPLQNNHDHSSRLNNPSPKPASPNSPNTFPNNSQNINSNLPHSPQKPTNASSPQQNSYSTSSLNYSLPHNPPLIAPNNITSTYNIPPNNIISNINPDISNTNNISTTTNNNNISQNTNFSNNNNNLPPDINNTTLFPNDINPDFNATLPRNSSSLLLPHNIPQSNINPSLNSNHPFNNNPNPNPKSSLDYNNNNNNNNNNNSFKHPAENKHNIRNNAVQASEFMSIGPSSFLSSGLAPGQSQIEITLDDIFPNDQSNMWDQPDLHHYNPFIPNVDDVYRNSVANMWGGGPISTSNSINNSLNLNFDKDSDFYDFDPPNSSSSNTNHHRNNNYPRKPFDSPKNPSYQNFSVPNSDNSDNNIIQNFNAPNSDDLDNSILHSHLNPNPTYPNINVNSINPNTSSSSSFLNNQSIDPQIKISDSDLAPLANRTDGPTCANCNTNKTPLWRRCGPDMLLCNACGLYYRLHNKHRSKTHKNQNNKKDTSFPDTNDQLSVCSNCKTTKTPLWRRDEEGNPLCNACGLYYKLHKEKRPISLKTDVIKKRHRAENNLPQLNVKKHDRKNAPLSLPSSNKSSPEKSSITPSSSINIPSFDSPFANDKPPINPKQNLSNSITSISTSNTSLPLAKNSTSLDKKQISINSSASHYPDIISASDNSLNKRFSLDNSHNLTNSSENRFSNSFPIPSSHQLNDQPINSQKLFFPNTTNHTAAPAFSYDTDSKFSSTRSSFSISESPINSSFNNDFKRNVSTSDFNTFGFDRNINNHIAQNKPHFDNQPNNLLFAGFNNSNGHYNQNTFHIGNIAIDDGKHVQVDAGGYDHDASLIGTTGYENETAQIVYDRESSNNISDYPAPPPLIDEFSQTNDSPFSNNNNNNNNAKSLTLAVTRNPFSDFSGEPDSIPNQIPIKTAKNFKSSKSVSKSSMKLNPAAANTVVSAQPLDHVANHTSNQVTPINHINTTTTTTTSTAQLHATNNIHQQHQPQHKKIRTKSKNSKSKLIT</sequence>
<dbReference type="AlphaFoldDB" id="A0A1R1Y8S5"/>
<feature type="compositionally biased region" description="Low complexity" evidence="9">
    <location>
        <begin position="287"/>
        <end position="321"/>
    </location>
</feature>
<dbReference type="InterPro" id="IPR013860">
    <property type="entry name" value="AreA_GATA"/>
</dbReference>
<dbReference type="InterPro" id="IPR000679">
    <property type="entry name" value="Znf_GATA"/>
</dbReference>
<feature type="compositionally biased region" description="Low complexity" evidence="9">
    <location>
        <begin position="725"/>
        <end position="740"/>
    </location>
</feature>
<organism evidence="11 12">
    <name type="scientific">Smittium culicis</name>
    <dbReference type="NCBI Taxonomy" id="133412"/>
    <lineage>
        <taxon>Eukaryota</taxon>
        <taxon>Fungi</taxon>
        <taxon>Fungi incertae sedis</taxon>
        <taxon>Zoopagomycota</taxon>
        <taxon>Kickxellomycotina</taxon>
        <taxon>Harpellomycetes</taxon>
        <taxon>Harpellales</taxon>
        <taxon>Legeriomycetaceae</taxon>
        <taxon>Smittium</taxon>
    </lineage>
</organism>
<feature type="region of interest" description="Disordered" evidence="9">
    <location>
        <begin position="1090"/>
        <end position="1114"/>
    </location>
</feature>
<feature type="compositionally biased region" description="Basic residues" evidence="9">
    <location>
        <begin position="87"/>
        <end position="101"/>
    </location>
</feature>
<feature type="compositionally biased region" description="Polar residues" evidence="9">
    <location>
        <begin position="275"/>
        <end position="286"/>
    </location>
</feature>
<feature type="region of interest" description="Disordered" evidence="9">
    <location>
        <begin position="432"/>
        <end position="500"/>
    </location>
</feature>
<dbReference type="OrthoDB" id="515401at2759"/>
<keyword evidence="4" id="KW-0862">Zinc</keyword>
<dbReference type="STRING" id="133412.A0A1R1Y8S5"/>
<gene>
    <name evidence="11" type="ORF">AYI70_g2363</name>
</gene>
<name>A0A1R1Y8S5_9FUNG</name>
<dbReference type="EMBL" id="LSSN01000567">
    <property type="protein sequence ID" value="OMJ23293.1"/>
    <property type="molecule type" value="Genomic_DNA"/>
</dbReference>
<feature type="compositionally biased region" description="Low complexity" evidence="9">
    <location>
        <begin position="682"/>
        <end position="708"/>
    </location>
</feature>
<comment type="caution">
    <text evidence="11">The sequence shown here is derived from an EMBL/GenBank/DDBJ whole genome shotgun (WGS) entry which is preliminary data.</text>
</comment>
<dbReference type="FunFam" id="3.30.50.10:FF:000007">
    <property type="entry name" value="Nitrogen regulatory AreA, N-terminal"/>
    <property type="match status" value="1"/>
</dbReference>
<dbReference type="GO" id="GO:0005634">
    <property type="term" value="C:nucleus"/>
    <property type="evidence" value="ECO:0007669"/>
    <property type="project" value="UniProtKB-SubCell"/>
</dbReference>
<dbReference type="PROSITE" id="PS00344">
    <property type="entry name" value="GATA_ZN_FINGER_1"/>
    <property type="match status" value="1"/>
</dbReference>
<keyword evidence="12" id="KW-1185">Reference proteome</keyword>
<protein>
    <submittedName>
        <fullName evidence="11">Transcription factor elt-1</fullName>
    </submittedName>
</protein>
<feature type="region of interest" description="Disordered" evidence="9">
    <location>
        <begin position="275"/>
        <end position="327"/>
    </location>
</feature>
<keyword evidence="3 8" id="KW-0863">Zinc-finger</keyword>
<evidence type="ECO:0000256" key="7">
    <source>
        <dbReference type="ARBA" id="ARBA00023242"/>
    </source>
</evidence>
<evidence type="ECO:0000256" key="3">
    <source>
        <dbReference type="ARBA" id="ARBA00022771"/>
    </source>
</evidence>
<reference evidence="11 12" key="1">
    <citation type="submission" date="2017-01" db="EMBL/GenBank/DDBJ databases">
        <authorList>
            <person name="Mah S.A."/>
            <person name="Swanson W.J."/>
            <person name="Moy G.W."/>
            <person name="Vacquier V.D."/>
        </authorList>
    </citation>
    <scope>NUCLEOTIDE SEQUENCE [LARGE SCALE GENOMIC DNA]</scope>
    <source>
        <strain evidence="11 12">GSMNP</strain>
    </source>
</reference>
<dbReference type="GO" id="GO:0000981">
    <property type="term" value="F:DNA-binding transcription factor activity, RNA polymerase II-specific"/>
    <property type="evidence" value="ECO:0007669"/>
    <property type="project" value="TreeGrafter"/>
</dbReference>
<dbReference type="GO" id="GO:0000978">
    <property type="term" value="F:RNA polymerase II cis-regulatory region sequence-specific DNA binding"/>
    <property type="evidence" value="ECO:0007669"/>
    <property type="project" value="TreeGrafter"/>
</dbReference>
<dbReference type="Pfam" id="PF00320">
    <property type="entry name" value="GATA"/>
    <property type="match status" value="2"/>
</dbReference>
<dbReference type="InterPro" id="IPR013088">
    <property type="entry name" value="Znf_NHR/GATA"/>
</dbReference>
<evidence type="ECO:0000256" key="4">
    <source>
        <dbReference type="ARBA" id="ARBA00022833"/>
    </source>
</evidence>
<dbReference type="Pfam" id="PF08550">
    <property type="entry name" value="GATA_AreA"/>
    <property type="match status" value="1"/>
</dbReference>
<feature type="region of interest" description="Disordered" evidence="9">
    <location>
        <begin position="656"/>
        <end position="745"/>
    </location>
</feature>
<evidence type="ECO:0000256" key="6">
    <source>
        <dbReference type="ARBA" id="ARBA00023163"/>
    </source>
</evidence>
<evidence type="ECO:0000313" key="11">
    <source>
        <dbReference type="EMBL" id="OMJ23293.1"/>
    </source>
</evidence>
<comment type="subcellular location">
    <subcellularLocation>
        <location evidence="1">Nucleus</location>
    </subcellularLocation>
</comment>
<feature type="compositionally biased region" description="Polar residues" evidence="9">
    <location>
        <begin position="102"/>
        <end position="125"/>
    </location>
</feature>
<keyword evidence="7" id="KW-0539">Nucleus</keyword>
<dbReference type="PROSITE" id="PS50114">
    <property type="entry name" value="GATA_ZN_FINGER_2"/>
    <property type="match status" value="2"/>
</dbReference>
<feature type="compositionally biased region" description="Basic residues" evidence="9">
    <location>
        <begin position="1096"/>
        <end position="1114"/>
    </location>
</feature>
<evidence type="ECO:0000256" key="5">
    <source>
        <dbReference type="ARBA" id="ARBA00023015"/>
    </source>
</evidence>